<feature type="compositionally biased region" description="Basic and acidic residues" evidence="8">
    <location>
        <begin position="286"/>
        <end position="295"/>
    </location>
</feature>
<sequence>MTTDRKPTSPESRWIWPFELLEQIGEGGMGVVYRARYVVNGREVALKMLPSDVTDETALARFERELEVLKNLKHPNIVRCFGGACENRRRFYAMELVEGGSLEDKLQEKKQFPWEQVIYFALQMCDALTCSHAAGVVHRDIKPGNFLLAHSGQLKLSDFGLASVADSRRITAAGKTAGTFLYMAPEQIRGQEITDKTDLYALGCVLYELITGTPPFIGETPAATLHMHCQNLPVRPSEKALDCPIALERIILQLLEKDPADRPESAQAVMRQLRSVKQSVVVTRPTPEEMNDRARSGSGATRSQAKSPSSGVPLPGPVEPTNSVPRWVAIALAITLACSLSWNIIQVIQRQSGDHGEMLWVQAAHHSDPDVRTVAIESLGEIHQKTGRHLPVLETALEDIDPEVRQQSAHEIGQGGRRARHLIPVLIRVQKNDADSRVRDSANRAVQNLQGTLPEQKPEEKSWIGWAVAVLLTGVTTLGIYHWFKTSSVPRTSPLPFRHA</sequence>
<evidence type="ECO:0000256" key="2">
    <source>
        <dbReference type="ARBA" id="ARBA00022527"/>
    </source>
</evidence>
<dbReference type="Proteomes" id="UP000317243">
    <property type="component" value="Unassembled WGS sequence"/>
</dbReference>
<organism evidence="11 12">
    <name type="scientific">Thalassoglobus neptunius</name>
    <dbReference type="NCBI Taxonomy" id="1938619"/>
    <lineage>
        <taxon>Bacteria</taxon>
        <taxon>Pseudomonadati</taxon>
        <taxon>Planctomycetota</taxon>
        <taxon>Planctomycetia</taxon>
        <taxon>Planctomycetales</taxon>
        <taxon>Planctomycetaceae</taxon>
        <taxon>Thalassoglobus</taxon>
    </lineage>
</organism>
<evidence type="ECO:0000313" key="12">
    <source>
        <dbReference type="Proteomes" id="UP000317243"/>
    </source>
</evidence>
<dbReference type="PANTHER" id="PTHR43289:SF6">
    <property type="entry name" value="SERINE_THREONINE-PROTEIN KINASE NEKL-3"/>
    <property type="match status" value="1"/>
</dbReference>
<dbReference type="AlphaFoldDB" id="A0A5C5WZT8"/>
<dbReference type="FunFam" id="1.10.510.10:FF:000021">
    <property type="entry name" value="Serine/threonine protein kinase"/>
    <property type="match status" value="1"/>
</dbReference>
<evidence type="ECO:0000256" key="9">
    <source>
        <dbReference type="SAM" id="Phobius"/>
    </source>
</evidence>
<keyword evidence="9" id="KW-0812">Transmembrane</keyword>
<dbReference type="InterPro" id="IPR016024">
    <property type="entry name" value="ARM-type_fold"/>
</dbReference>
<dbReference type="PROSITE" id="PS50011">
    <property type="entry name" value="PROTEIN_KINASE_DOM"/>
    <property type="match status" value="1"/>
</dbReference>
<dbReference type="PANTHER" id="PTHR43289">
    <property type="entry name" value="MITOGEN-ACTIVATED PROTEIN KINASE KINASE KINASE 20-RELATED"/>
    <property type="match status" value="1"/>
</dbReference>
<keyword evidence="12" id="KW-1185">Reference proteome</keyword>
<keyword evidence="9" id="KW-0472">Membrane</keyword>
<protein>
    <recommendedName>
        <fullName evidence="1">non-specific serine/threonine protein kinase</fullName>
        <ecNumber evidence="1">2.7.11.1</ecNumber>
    </recommendedName>
</protein>
<dbReference type="PROSITE" id="PS00107">
    <property type="entry name" value="PROTEIN_KINASE_ATP"/>
    <property type="match status" value="1"/>
</dbReference>
<dbReference type="Gene3D" id="1.10.510.10">
    <property type="entry name" value="Transferase(Phosphotransferase) domain 1"/>
    <property type="match status" value="1"/>
</dbReference>
<dbReference type="Pfam" id="PF13646">
    <property type="entry name" value="HEAT_2"/>
    <property type="match status" value="1"/>
</dbReference>
<dbReference type="InterPro" id="IPR021133">
    <property type="entry name" value="HEAT_type_2"/>
</dbReference>
<evidence type="ECO:0000256" key="8">
    <source>
        <dbReference type="SAM" id="MobiDB-lite"/>
    </source>
</evidence>
<dbReference type="Pfam" id="PF00069">
    <property type="entry name" value="Pkinase"/>
    <property type="match status" value="1"/>
</dbReference>
<keyword evidence="4 7" id="KW-0547">Nucleotide-binding</keyword>
<evidence type="ECO:0000256" key="3">
    <source>
        <dbReference type="ARBA" id="ARBA00022679"/>
    </source>
</evidence>
<dbReference type="InterPro" id="IPR017441">
    <property type="entry name" value="Protein_kinase_ATP_BS"/>
</dbReference>
<reference evidence="11 12" key="1">
    <citation type="submission" date="2019-02" db="EMBL/GenBank/DDBJ databases">
        <title>Deep-cultivation of Planctomycetes and their phenomic and genomic characterization uncovers novel biology.</title>
        <authorList>
            <person name="Wiegand S."/>
            <person name="Jogler M."/>
            <person name="Boedeker C."/>
            <person name="Pinto D."/>
            <person name="Vollmers J."/>
            <person name="Rivas-Marin E."/>
            <person name="Kohn T."/>
            <person name="Peeters S.H."/>
            <person name="Heuer A."/>
            <person name="Rast P."/>
            <person name="Oberbeckmann S."/>
            <person name="Bunk B."/>
            <person name="Jeske O."/>
            <person name="Meyerdierks A."/>
            <person name="Storesund J.E."/>
            <person name="Kallscheuer N."/>
            <person name="Luecker S."/>
            <person name="Lage O.M."/>
            <person name="Pohl T."/>
            <person name="Merkel B.J."/>
            <person name="Hornburger P."/>
            <person name="Mueller R.-W."/>
            <person name="Bruemmer F."/>
            <person name="Labrenz M."/>
            <person name="Spormann A.M."/>
            <person name="Op Den Camp H."/>
            <person name="Overmann J."/>
            <person name="Amann R."/>
            <person name="Jetten M.S.M."/>
            <person name="Mascher T."/>
            <person name="Medema M.H."/>
            <person name="Devos D.P."/>
            <person name="Kaster A.-K."/>
            <person name="Ovreas L."/>
            <person name="Rohde M."/>
            <person name="Galperin M.Y."/>
            <person name="Jogler C."/>
        </authorList>
    </citation>
    <scope>NUCLEOTIDE SEQUENCE [LARGE SCALE GENOMIC DNA]</scope>
    <source>
        <strain evidence="11 12">KOR42</strain>
    </source>
</reference>
<dbReference type="EMBL" id="SIHI01000003">
    <property type="protein sequence ID" value="TWT55611.1"/>
    <property type="molecule type" value="Genomic_DNA"/>
</dbReference>
<dbReference type="RefSeq" id="WP_146510259.1">
    <property type="nucleotide sequence ID" value="NZ_SIHI01000003.1"/>
</dbReference>
<dbReference type="InterPro" id="IPR008271">
    <property type="entry name" value="Ser/Thr_kinase_AS"/>
</dbReference>
<dbReference type="CDD" id="cd14014">
    <property type="entry name" value="STKc_PknB_like"/>
    <property type="match status" value="1"/>
</dbReference>
<accession>A0A5C5WZT8</accession>
<evidence type="ECO:0000259" key="10">
    <source>
        <dbReference type="PROSITE" id="PS50011"/>
    </source>
</evidence>
<dbReference type="GO" id="GO:0004674">
    <property type="term" value="F:protein serine/threonine kinase activity"/>
    <property type="evidence" value="ECO:0007669"/>
    <property type="project" value="UniProtKB-KW"/>
</dbReference>
<name>A0A5C5WZT8_9PLAN</name>
<evidence type="ECO:0000313" key="11">
    <source>
        <dbReference type="EMBL" id="TWT55611.1"/>
    </source>
</evidence>
<dbReference type="EC" id="2.7.11.1" evidence="1"/>
<dbReference type="PROSITE" id="PS50077">
    <property type="entry name" value="HEAT_REPEAT"/>
    <property type="match status" value="1"/>
</dbReference>
<dbReference type="PROSITE" id="PS00108">
    <property type="entry name" value="PROTEIN_KINASE_ST"/>
    <property type="match status" value="1"/>
</dbReference>
<evidence type="ECO:0000256" key="4">
    <source>
        <dbReference type="ARBA" id="ARBA00022741"/>
    </source>
</evidence>
<evidence type="ECO:0000256" key="5">
    <source>
        <dbReference type="ARBA" id="ARBA00022777"/>
    </source>
</evidence>
<dbReference type="GO" id="GO:0005524">
    <property type="term" value="F:ATP binding"/>
    <property type="evidence" value="ECO:0007669"/>
    <property type="project" value="UniProtKB-UniRule"/>
</dbReference>
<dbReference type="SMART" id="SM00220">
    <property type="entry name" value="S_TKc"/>
    <property type="match status" value="1"/>
</dbReference>
<dbReference type="SUPFAM" id="SSF48371">
    <property type="entry name" value="ARM repeat"/>
    <property type="match status" value="1"/>
</dbReference>
<keyword evidence="9" id="KW-1133">Transmembrane helix</keyword>
<evidence type="ECO:0000256" key="6">
    <source>
        <dbReference type="ARBA" id="ARBA00022840"/>
    </source>
</evidence>
<keyword evidence="5 11" id="KW-0418">Kinase</keyword>
<gene>
    <name evidence="11" type="primary">pknB_9</name>
    <name evidence="11" type="ORF">KOR42_27380</name>
</gene>
<proteinExistence type="predicted"/>
<keyword evidence="2" id="KW-0723">Serine/threonine-protein kinase</keyword>
<dbReference type="InterPro" id="IPR011989">
    <property type="entry name" value="ARM-like"/>
</dbReference>
<feature type="region of interest" description="Disordered" evidence="8">
    <location>
        <begin position="283"/>
        <end position="318"/>
    </location>
</feature>
<keyword evidence="3 11" id="KW-0808">Transferase</keyword>
<dbReference type="OrthoDB" id="6111975at2"/>
<dbReference type="Gene3D" id="1.25.10.10">
    <property type="entry name" value="Leucine-rich Repeat Variant"/>
    <property type="match status" value="1"/>
</dbReference>
<feature type="binding site" evidence="7">
    <location>
        <position position="47"/>
    </location>
    <ligand>
        <name>ATP</name>
        <dbReference type="ChEBI" id="CHEBI:30616"/>
    </ligand>
</feature>
<dbReference type="InterPro" id="IPR000719">
    <property type="entry name" value="Prot_kinase_dom"/>
</dbReference>
<keyword evidence="6 7" id="KW-0067">ATP-binding</keyword>
<comment type="caution">
    <text evidence="11">The sequence shown here is derived from an EMBL/GenBank/DDBJ whole genome shotgun (WGS) entry which is preliminary data.</text>
</comment>
<dbReference type="SUPFAM" id="SSF56112">
    <property type="entry name" value="Protein kinase-like (PK-like)"/>
    <property type="match status" value="1"/>
</dbReference>
<feature type="domain" description="Protein kinase" evidence="10">
    <location>
        <begin position="18"/>
        <end position="281"/>
    </location>
</feature>
<evidence type="ECO:0000256" key="1">
    <source>
        <dbReference type="ARBA" id="ARBA00012513"/>
    </source>
</evidence>
<evidence type="ECO:0000256" key="7">
    <source>
        <dbReference type="PROSITE-ProRule" id="PRU10141"/>
    </source>
</evidence>
<feature type="transmembrane region" description="Helical" evidence="9">
    <location>
        <begin position="463"/>
        <end position="484"/>
    </location>
</feature>
<dbReference type="InterPro" id="IPR011009">
    <property type="entry name" value="Kinase-like_dom_sf"/>
</dbReference>